<dbReference type="SUPFAM" id="SSF51445">
    <property type="entry name" value="(Trans)glycosidases"/>
    <property type="match status" value="1"/>
</dbReference>
<proteinExistence type="inferred from homology"/>
<dbReference type="Gene3D" id="2.60.40.1180">
    <property type="entry name" value="Golgi alpha-mannosidase II"/>
    <property type="match status" value="1"/>
</dbReference>
<sequence>MNHVIVNCRVSKGIINKNIYGQFSEHLGRCVYEGLYVKDDDNIPNVNGIRKDVVDALKKIEVPVLRWPGGCFADTYHWKDGIGPKESRKTIVNTSWGGVTEDNSFGTHEFMELAEQLGCDAYFSGNVGSGTVQEMADWIEYCNMGGISPMADLRRKNGREKPWNVKFWGIGNEAWGCGGNMSADYYADEAKKYATYMRNYDKDFSICRIASGANNADYHWTKTVCEKAGRMIDAITLHHYTVTSDWDHKGKATDFSKSEYYSLLHNTFKMEELVSNHSSIIKQYETSDHKIGLIVDEWGTWFDVEDGTNPAFLFQQNTIRDAILAGINLNIFNNHCDTVVMTNIAQMINVLQAMILTDGDKMVLTPTYFVYYLYKKHMDAMHLESYVDSDRLNHDEEEVPRITVSASEKDGKLLITMVNLSADEDAETTVYLSGFNPSDAKASCVTGNISDHNTFTTPDKVGITNLDVVVDKYNKELKVRLPKSSVCAVEVY</sequence>
<organism evidence="10 11">
    <name type="scientific">Butyrivibrio proteoclasticus</name>
    <dbReference type="NCBI Taxonomy" id="43305"/>
    <lineage>
        <taxon>Bacteria</taxon>
        <taxon>Bacillati</taxon>
        <taxon>Bacillota</taxon>
        <taxon>Clostridia</taxon>
        <taxon>Lachnospirales</taxon>
        <taxon>Lachnospiraceae</taxon>
        <taxon>Butyrivibrio</taxon>
    </lineage>
</organism>
<dbReference type="Pfam" id="PF22848">
    <property type="entry name" value="ASD1_dom"/>
    <property type="match status" value="1"/>
</dbReference>
<feature type="domain" description="Alpha-L-arabinofuranosidase C-terminal" evidence="9">
    <location>
        <begin position="296"/>
        <end position="485"/>
    </location>
</feature>
<dbReference type="RefSeq" id="WP_074885190.1">
    <property type="nucleotide sequence ID" value="NZ_FOXO01000005.1"/>
</dbReference>
<evidence type="ECO:0000256" key="6">
    <source>
        <dbReference type="ARBA" id="ARBA00022801"/>
    </source>
</evidence>
<dbReference type="GO" id="GO:0046556">
    <property type="term" value="F:alpha-L-arabinofuranosidase activity"/>
    <property type="evidence" value="ECO:0007669"/>
    <property type="project" value="UniProtKB-EC"/>
</dbReference>
<protein>
    <recommendedName>
        <fullName evidence="5">non-reducing end alpha-L-arabinofuranosidase</fullName>
        <ecNumber evidence="5">3.2.1.55</ecNumber>
    </recommendedName>
</protein>
<comment type="catalytic activity">
    <reaction evidence="1">
        <text>Hydrolysis of terminal non-reducing alpha-L-arabinofuranoside residues in alpha-L-arabinosides.</text>
        <dbReference type="EC" id="3.2.1.55"/>
    </reaction>
</comment>
<keyword evidence="6" id="KW-0378">Hydrolase</keyword>
<comment type="pathway">
    <text evidence="2">Glycan metabolism.</text>
</comment>
<comment type="similarity">
    <text evidence="3">Belongs to the glycosyl hydrolase 51 family.</text>
</comment>
<evidence type="ECO:0000256" key="5">
    <source>
        <dbReference type="ARBA" id="ARBA00012670"/>
    </source>
</evidence>
<dbReference type="InterPro" id="IPR017853">
    <property type="entry name" value="GH"/>
</dbReference>
<dbReference type="GO" id="GO:0000272">
    <property type="term" value="P:polysaccharide catabolic process"/>
    <property type="evidence" value="ECO:0007669"/>
    <property type="project" value="TreeGrafter"/>
</dbReference>
<dbReference type="Proteomes" id="UP000182624">
    <property type="component" value="Unassembled WGS sequence"/>
</dbReference>
<dbReference type="PANTHER" id="PTHR43576">
    <property type="entry name" value="ALPHA-L-ARABINOFURANOSIDASE C-RELATED"/>
    <property type="match status" value="1"/>
</dbReference>
<evidence type="ECO:0000256" key="2">
    <source>
        <dbReference type="ARBA" id="ARBA00004881"/>
    </source>
</evidence>
<dbReference type="GO" id="GO:0046373">
    <property type="term" value="P:L-arabinose metabolic process"/>
    <property type="evidence" value="ECO:0007669"/>
    <property type="project" value="InterPro"/>
</dbReference>
<name>A0A1I5S5B0_9FIRM</name>
<dbReference type="InterPro" id="IPR055235">
    <property type="entry name" value="ASD1_cat"/>
</dbReference>
<comment type="subunit">
    <text evidence="4">Homohexamer; trimer of dimers.</text>
</comment>
<gene>
    <name evidence="10" type="ORF">SAMN04487928_105135</name>
</gene>
<dbReference type="AlphaFoldDB" id="A0A1I5S5B0"/>
<dbReference type="Gene3D" id="3.20.20.80">
    <property type="entry name" value="Glycosidases"/>
    <property type="match status" value="1"/>
</dbReference>
<dbReference type="SUPFAM" id="SSF51011">
    <property type="entry name" value="Glycosyl hydrolase domain"/>
    <property type="match status" value="1"/>
</dbReference>
<evidence type="ECO:0000313" key="10">
    <source>
        <dbReference type="EMBL" id="SFP65973.1"/>
    </source>
</evidence>
<dbReference type="EC" id="3.2.1.55" evidence="5"/>
<accession>A0A1I5S5B0</accession>
<dbReference type="SMART" id="SM00813">
    <property type="entry name" value="Alpha-L-AF_C"/>
    <property type="match status" value="1"/>
</dbReference>
<evidence type="ECO:0000256" key="1">
    <source>
        <dbReference type="ARBA" id="ARBA00001462"/>
    </source>
</evidence>
<dbReference type="EMBL" id="FOXO01000005">
    <property type="protein sequence ID" value="SFP65973.1"/>
    <property type="molecule type" value="Genomic_DNA"/>
</dbReference>
<evidence type="ECO:0000256" key="7">
    <source>
        <dbReference type="ARBA" id="ARBA00023277"/>
    </source>
</evidence>
<dbReference type="PANTHER" id="PTHR43576:SF2">
    <property type="entry name" value="INTRACELLULAR EXO-ALPHA-L-ARABINOFURANOSIDASE 2"/>
    <property type="match status" value="1"/>
</dbReference>
<evidence type="ECO:0000256" key="4">
    <source>
        <dbReference type="ARBA" id="ARBA00011165"/>
    </source>
</evidence>
<evidence type="ECO:0000259" key="9">
    <source>
        <dbReference type="SMART" id="SM00813"/>
    </source>
</evidence>
<reference evidence="11" key="1">
    <citation type="submission" date="2016-10" db="EMBL/GenBank/DDBJ databases">
        <authorList>
            <person name="Varghese N."/>
            <person name="Submissions S."/>
        </authorList>
    </citation>
    <scope>NUCLEOTIDE SEQUENCE [LARGE SCALE GENOMIC DNA]</scope>
    <source>
        <strain evidence="11">P18</strain>
    </source>
</reference>
<dbReference type="InterPro" id="IPR013780">
    <property type="entry name" value="Glyco_hydro_b"/>
</dbReference>
<dbReference type="Pfam" id="PF06964">
    <property type="entry name" value="Alpha-L-AF_C"/>
    <property type="match status" value="1"/>
</dbReference>
<evidence type="ECO:0000256" key="3">
    <source>
        <dbReference type="ARBA" id="ARBA00007186"/>
    </source>
</evidence>
<dbReference type="InterPro" id="IPR010720">
    <property type="entry name" value="Alpha-L-AF_C"/>
</dbReference>
<dbReference type="OrthoDB" id="9758333at2"/>
<keyword evidence="8" id="KW-0326">Glycosidase</keyword>
<keyword evidence="11" id="KW-1185">Reference proteome</keyword>
<evidence type="ECO:0000313" key="11">
    <source>
        <dbReference type="Proteomes" id="UP000182624"/>
    </source>
</evidence>
<evidence type="ECO:0000256" key="8">
    <source>
        <dbReference type="ARBA" id="ARBA00023295"/>
    </source>
</evidence>
<keyword evidence="7" id="KW-0119">Carbohydrate metabolism</keyword>